<dbReference type="EMBL" id="HBUF01076947">
    <property type="protein sequence ID" value="CAG6631488.1"/>
    <property type="molecule type" value="Transcribed_RNA"/>
</dbReference>
<organism evidence="1">
    <name type="scientific">Cacopsylla melanoneura</name>
    <dbReference type="NCBI Taxonomy" id="428564"/>
    <lineage>
        <taxon>Eukaryota</taxon>
        <taxon>Metazoa</taxon>
        <taxon>Ecdysozoa</taxon>
        <taxon>Arthropoda</taxon>
        <taxon>Hexapoda</taxon>
        <taxon>Insecta</taxon>
        <taxon>Pterygota</taxon>
        <taxon>Neoptera</taxon>
        <taxon>Paraneoptera</taxon>
        <taxon>Hemiptera</taxon>
        <taxon>Sternorrhyncha</taxon>
        <taxon>Psylloidea</taxon>
        <taxon>Psyllidae</taxon>
        <taxon>Psyllinae</taxon>
        <taxon>Cacopsylla</taxon>
    </lineage>
</organism>
<accession>A0A8D8VQ05</accession>
<dbReference type="AlphaFoldDB" id="A0A8D8VQ05"/>
<sequence length="106" mass="11629">MLFGRNTGWETGSTLATIIFFPIVFSKHADGNKPVDLQCCQMDAKYHTATLRMNVIPRRSHTMGVNSMIKSVQRDGGLPAWAGTANVKHSSAVEMENSVVGLSYSR</sequence>
<evidence type="ECO:0000313" key="1">
    <source>
        <dbReference type="EMBL" id="CAG6631487.1"/>
    </source>
</evidence>
<dbReference type="EMBL" id="HBUF01076946">
    <property type="protein sequence ID" value="CAG6631487.1"/>
    <property type="molecule type" value="Transcribed_RNA"/>
</dbReference>
<reference evidence="1" key="1">
    <citation type="submission" date="2021-05" db="EMBL/GenBank/DDBJ databases">
        <authorList>
            <person name="Alioto T."/>
            <person name="Alioto T."/>
            <person name="Gomez Garrido J."/>
        </authorList>
    </citation>
    <scope>NUCLEOTIDE SEQUENCE</scope>
</reference>
<name>A0A8D8VQ05_9HEMI</name>
<dbReference type="EMBL" id="HBUF01451278">
    <property type="protein sequence ID" value="CAG6743630.1"/>
    <property type="molecule type" value="Transcribed_RNA"/>
</dbReference>
<proteinExistence type="predicted"/>
<protein>
    <submittedName>
        <fullName evidence="1">Uncharacterized protein</fullName>
    </submittedName>
</protein>
<dbReference type="EMBL" id="HBUF01308500">
    <property type="protein sequence ID" value="CAG6692691.1"/>
    <property type="molecule type" value="Transcribed_RNA"/>
</dbReference>